<evidence type="ECO:0000256" key="4">
    <source>
        <dbReference type="ARBA" id="ARBA00022553"/>
    </source>
</evidence>
<dbReference type="InterPro" id="IPR003594">
    <property type="entry name" value="HATPase_dom"/>
</dbReference>
<gene>
    <name evidence="14" type="ORF">C1707_18015</name>
    <name evidence="15" type="ORF">CFHF_10985</name>
</gene>
<feature type="transmembrane region" description="Helical" evidence="11">
    <location>
        <begin position="12"/>
        <end position="36"/>
    </location>
</feature>
<dbReference type="Pfam" id="PF00512">
    <property type="entry name" value="HisKA"/>
    <property type="match status" value="1"/>
</dbReference>
<dbReference type="CDD" id="cd00075">
    <property type="entry name" value="HATPase"/>
    <property type="match status" value="1"/>
</dbReference>
<dbReference type="Gene3D" id="6.10.340.10">
    <property type="match status" value="1"/>
</dbReference>
<keyword evidence="5" id="KW-0808">Transferase</keyword>
<feature type="domain" description="Histidine kinase" evidence="12">
    <location>
        <begin position="141"/>
        <end position="349"/>
    </location>
</feature>
<dbReference type="CDD" id="cd00082">
    <property type="entry name" value="HisKA"/>
    <property type="match status" value="1"/>
</dbReference>
<dbReference type="Gene3D" id="3.30.565.10">
    <property type="entry name" value="Histidine kinase-like ATPase, C-terminal domain"/>
    <property type="match status" value="1"/>
</dbReference>
<evidence type="ECO:0000256" key="8">
    <source>
        <dbReference type="ARBA" id="ARBA00022989"/>
    </source>
</evidence>
<evidence type="ECO:0000313" key="15">
    <source>
        <dbReference type="EMBL" id="PLR16557.1"/>
    </source>
</evidence>
<dbReference type="AlphaFoldDB" id="A0A2N5CU89"/>
<evidence type="ECO:0000313" key="16">
    <source>
        <dbReference type="Proteomes" id="UP000234483"/>
    </source>
</evidence>
<organism evidence="15 16">
    <name type="scientific">Caulobacter flavus</name>
    <dbReference type="NCBI Taxonomy" id="1679497"/>
    <lineage>
        <taxon>Bacteria</taxon>
        <taxon>Pseudomonadati</taxon>
        <taxon>Pseudomonadota</taxon>
        <taxon>Alphaproteobacteria</taxon>
        <taxon>Caulobacterales</taxon>
        <taxon>Caulobacteraceae</taxon>
        <taxon>Caulobacter</taxon>
    </lineage>
</organism>
<dbReference type="EC" id="2.7.13.3" evidence="3"/>
<evidence type="ECO:0000256" key="9">
    <source>
        <dbReference type="ARBA" id="ARBA00023012"/>
    </source>
</evidence>
<comment type="subcellular location">
    <subcellularLocation>
        <location evidence="2">Membrane</location>
    </subcellularLocation>
</comment>
<dbReference type="CDD" id="cd06225">
    <property type="entry name" value="HAMP"/>
    <property type="match status" value="1"/>
</dbReference>
<feature type="transmembrane region" description="Helical" evidence="11">
    <location>
        <begin position="56"/>
        <end position="74"/>
    </location>
</feature>
<dbReference type="SMART" id="SM00388">
    <property type="entry name" value="HisKA"/>
    <property type="match status" value="1"/>
</dbReference>
<dbReference type="InterPro" id="IPR003661">
    <property type="entry name" value="HisK_dim/P_dom"/>
</dbReference>
<accession>A0A2N5CU89</accession>
<feature type="domain" description="HAMP" evidence="13">
    <location>
        <begin position="79"/>
        <end position="133"/>
    </location>
</feature>
<dbReference type="SMART" id="SM00387">
    <property type="entry name" value="HATPase_c"/>
    <property type="match status" value="1"/>
</dbReference>
<dbReference type="PRINTS" id="PR00344">
    <property type="entry name" value="BCTRLSENSOR"/>
</dbReference>
<evidence type="ECO:0000256" key="5">
    <source>
        <dbReference type="ARBA" id="ARBA00022679"/>
    </source>
</evidence>
<dbReference type="InterPro" id="IPR004358">
    <property type="entry name" value="Sig_transdc_His_kin-like_C"/>
</dbReference>
<dbReference type="InterPro" id="IPR003660">
    <property type="entry name" value="HAMP_dom"/>
</dbReference>
<dbReference type="EMBL" id="CP026100">
    <property type="protein sequence ID" value="AYV48001.1"/>
    <property type="molecule type" value="Genomic_DNA"/>
</dbReference>
<evidence type="ECO:0000256" key="6">
    <source>
        <dbReference type="ARBA" id="ARBA00022692"/>
    </source>
</evidence>
<evidence type="ECO:0000259" key="13">
    <source>
        <dbReference type="PROSITE" id="PS50885"/>
    </source>
</evidence>
<dbReference type="PANTHER" id="PTHR45436">
    <property type="entry name" value="SENSOR HISTIDINE KINASE YKOH"/>
    <property type="match status" value="1"/>
</dbReference>
<keyword evidence="17" id="KW-1185">Reference proteome</keyword>
<dbReference type="InterPro" id="IPR050428">
    <property type="entry name" value="TCS_sensor_his_kinase"/>
</dbReference>
<dbReference type="InterPro" id="IPR005467">
    <property type="entry name" value="His_kinase_dom"/>
</dbReference>
<reference evidence="15 16" key="1">
    <citation type="submission" date="2017-12" db="EMBL/GenBank/DDBJ databases">
        <title>The genome sequence of Caulobacter flavus CGMCC1 15093.</title>
        <authorList>
            <person name="Gao J."/>
            <person name="Mao X."/>
            <person name="Sun J."/>
        </authorList>
    </citation>
    <scope>NUCLEOTIDE SEQUENCE [LARGE SCALE GENOMIC DNA]</scope>
    <source>
        <strain evidence="15 16">CGMCC1 15093</strain>
    </source>
</reference>
<evidence type="ECO:0000256" key="10">
    <source>
        <dbReference type="ARBA" id="ARBA00023136"/>
    </source>
</evidence>
<dbReference type="PANTHER" id="PTHR45436:SF5">
    <property type="entry name" value="SENSOR HISTIDINE KINASE TRCS"/>
    <property type="match status" value="1"/>
</dbReference>
<protein>
    <recommendedName>
        <fullName evidence="3">histidine kinase</fullName>
        <ecNumber evidence="3">2.7.13.3</ecNumber>
    </recommendedName>
</protein>
<evidence type="ECO:0000313" key="14">
    <source>
        <dbReference type="EMBL" id="AYV48001.1"/>
    </source>
</evidence>
<dbReference type="Pfam" id="PF00672">
    <property type="entry name" value="HAMP"/>
    <property type="match status" value="1"/>
</dbReference>
<evidence type="ECO:0000256" key="2">
    <source>
        <dbReference type="ARBA" id="ARBA00004370"/>
    </source>
</evidence>
<dbReference type="PROSITE" id="PS50885">
    <property type="entry name" value="HAMP"/>
    <property type="match status" value="1"/>
</dbReference>
<dbReference type="Proteomes" id="UP000234483">
    <property type="component" value="Unassembled WGS sequence"/>
</dbReference>
<dbReference type="SUPFAM" id="SSF55874">
    <property type="entry name" value="ATPase domain of HSP90 chaperone/DNA topoisomerase II/histidine kinase"/>
    <property type="match status" value="1"/>
</dbReference>
<evidence type="ECO:0000313" key="17">
    <source>
        <dbReference type="Proteomes" id="UP000281192"/>
    </source>
</evidence>
<keyword evidence="7 15" id="KW-0418">Kinase</keyword>
<keyword evidence="4" id="KW-0597">Phosphoprotein</keyword>
<dbReference type="OrthoDB" id="9804645at2"/>
<dbReference type="SMART" id="SM00304">
    <property type="entry name" value="HAMP"/>
    <property type="match status" value="1"/>
</dbReference>
<dbReference type="GO" id="GO:0000155">
    <property type="term" value="F:phosphorelay sensor kinase activity"/>
    <property type="evidence" value="ECO:0007669"/>
    <property type="project" value="InterPro"/>
</dbReference>
<evidence type="ECO:0000256" key="7">
    <source>
        <dbReference type="ARBA" id="ARBA00022777"/>
    </source>
</evidence>
<keyword evidence="10 11" id="KW-0472">Membrane</keyword>
<comment type="catalytic activity">
    <reaction evidence="1">
        <text>ATP + protein L-histidine = ADP + protein N-phospho-L-histidine.</text>
        <dbReference type="EC" id="2.7.13.3"/>
    </reaction>
</comment>
<dbReference type="InterPro" id="IPR036097">
    <property type="entry name" value="HisK_dim/P_sf"/>
</dbReference>
<keyword evidence="9" id="KW-0902">Two-component regulatory system</keyword>
<dbReference type="GO" id="GO:0005886">
    <property type="term" value="C:plasma membrane"/>
    <property type="evidence" value="ECO:0007669"/>
    <property type="project" value="TreeGrafter"/>
</dbReference>
<dbReference type="PROSITE" id="PS50109">
    <property type="entry name" value="HIS_KIN"/>
    <property type="match status" value="1"/>
</dbReference>
<proteinExistence type="predicted"/>
<sequence length="356" mass="37549">MFGLHGLTRKVAIYMAVVAAGGLLSTTVGWGLLYSLFVSQGLIADDIPMEFQAVDYLSLALSLVLGLGTAIIAARSLTRRIVQPVTQIAQAARTITTGDLTARAAAGDQSLGEIADLAADFNHMAGWLEVSVAEATQWNATIAHELRTPLTVLNGLLQGAADGVFEKDDAWTAMLRTQVDGLTRLVEDLRVLSLEESGHFHLRFEVVNLAAIAAPLRVLYDPVLAQSGLVPRWTLPDVEVAGDPSRIRQAALALLENARIHAAPGPLEISIETRGDQVVFSVADAGPGVPEETANSIFAPFKRGRADGNGSGLGLAVVRSIARAHGGEAMLAPSPLGGSSFAFWLPLIREDVEPGA</sequence>
<dbReference type="SUPFAM" id="SSF47384">
    <property type="entry name" value="Homodimeric domain of signal transducing histidine kinase"/>
    <property type="match status" value="1"/>
</dbReference>
<dbReference type="Gene3D" id="1.10.287.130">
    <property type="match status" value="1"/>
</dbReference>
<reference evidence="14 17" key="2">
    <citation type="submission" date="2018-01" db="EMBL/GenBank/DDBJ databases">
        <title>Complete genome sequence of Caulobacter flavus RHGG3.</title>
        <authorList>
            <person name="Yang E."/>
        </authorList>
    </citation>
    <scope>NUCLEOTIDE SEQUENCE [LARGE SCALE GENOMIC DNA]</scope>
    <source>
        <strain evidence="14 17">RHGG3</strain>
    </source>
</reference>
<dbReference type="Pfam" id="PF02518">
    <property type="entry name" value="HATPase_c"/>
    <property type="match status" value="1"/>
</dbReference>
<evidence type="ECO:0000256" key="11">
    <source>
        <dbReference type="SAM" id="Phobius"/>
    </source>
</evidence>
<dbReference type="Proteomes" id="UP000281192">
    <property type="component" value="Chromosome"/>
</dbReference>
<dbReference type="SUPFAM" id="SSF158472">
    <property type="entry name" value="HAMP domain-like"/>
    <property type="match status" value="1"/>
</dbReference>
<dbReference type="EMBL" id="PJRQ01000020">
    <property type="protein sequence ID" value="PLR16557.1"/>
    <property type="molecule type" value="Genomic_DNA"/>
</dbReference>
<name>A0A2N5CU89_9CAUL</name>
<dbReference type="InterPro" id="IPR036890">
    <property type="entry name" value="HATPase_C_sf"/>
</dbReference>
<evidence type="ECO:0000256" key="3">
    <source>
        <dbReference type="ARBA" id="ARBA00012438"/>
    </source>
</evidence>
<keyword evidence="8 11" id="KW-1133">Transmembrane helix</keyword>
<dbReference type="KEGG" id="cfh:C1707_18015"/>
<dbReference type="RefSeq" id="WP_101713053.1">
    <property type="nucleotide sequence ID" value="NZ_CP026100.1"/>
</dbReference>
<evidence type="ECO:0000259" key="12">
    <source>
        <dbReference type="PROSITE" id="PS50109"/>
    </source>
</evidence>
<evidence type="ECO:0000256" key="1">
    <source>
        <dbReference type="ARBA" id="ARBA00000085"/>
    </source>
</evidence>
<keyword evidence="6 11" id="KW-0812">Transmembrane</keyword>